<sequence>MERLNDPSKVGGDFLDQAIDDMETESSLTAEHDATVRKEKIQTPASLWEEYKSMTLLPNWLSSLRSRKWSSMKRLEFPTSSLILFRKGIERFPSQRIHCSSWLGSDACYPAAQLNPETF</sequence>
<evidence type="ECO:0000313" key="2">
    <source>
        <dbReference type="Proteomes" id="UP001141253"/>
    </source>
</evidence>
<organism evidence="1 2">
    <name type="scientific">Salix suchowensis</name>
    <dbReference type="NCBI Taxonomy" id="1278906"/>
    <lineage>
        <taxon>Eukaryota</taxon>
        <taxon>Viridiplantae</taxon>
        <taxon>Streptophyta</taxon>
        <taxon>Embryophyta</taxon>
        <taxon>Tracheophyta</taxon>
        <taxon>Spermatophyta</taxon>
        <taxon>Magnoliopsida</taxon>
        <taxon>eudicotyledons</taxon>
        <taxon>Gunneridae</taxon>
        <taxon>Pentapetalae</taxon>
        <taxon>rosids</taxon>
        <taxon>fabids</taxon>
        <taxon>Malpighiales</taxon>
        <taxon>Salicaceae</taxon>
        <taxon>Saliceae</taxon>
        <taxon>Salix</taxon>
    </lineage>
</organism>
<comment type="caution">
    <text evidence="1">The sequence shown here is derived from an EMBL/GenBank/DDBJ whole genome shotgun (WGS) entry which is preliminary data.</text>
</comment>
<evidence type="ECO:0000313" key="1">
    <source>
        <dbReference type="EMBL" id="KAJ6385351.1"/>
    </source>
</evidence>
<protein>
    <submittedName>
        <fullName evidence="1">Uncharacterized protein</fullName>
    </submittedName>
</protein>
<proteinExistence type="predicted"/>
<name>A0ABQ9BJS5_9ROSI</name>
<reference evidence="1" key="1">
    <citation type="submission" date="2022-10" db="EMBL/GenBank/DDBJ databases">
        <authorList>
            <person name="Hyden B.L."/>
            <person name="Feng K."/>
            <person name="Yates T."/>
            <person name="Jawdy S."/>
            <person name="Smart L.B."/>
            <person name="Muchero W."/>
        </authorList>
    </citation>
    <scope>NUCLEOTIDE SEQUENCE</scope>
    <source>
        <tissue evidence="1">Shoot tip</tissue>
    </source>
</reference>
<dbReference type="EMBL" id="JAPFFI010000008">
    <property type="protein sequence ID" value="KAJ6385351.1"/>
    <property type="molecule type" value="Genomic_DNA"/>
</dbReference>
<reference evidence="1" key="2">
    <citation type="journal article" date="2023" name="Int. J. Mol. Sci.">
        <title>De Novo Assembly and Annotation of 11 Diverse Shrub Willow (Salix) Genomes Reveals Novel Gene Organization in Sex-Linked Regions.</title>
        <authorList>
            <person name="Hyden B."/>
            <person name="Feng K."/>
            <person name="Yates T.B."/>
            <person name="Jawdy S."/>
            <person name="Cereghino C."/>
            <person name="Smart L.B."/>
            <person name="Muchero W."/>
        </authorList>
    </citation>
    <scope>NUCLEOTIDE SEQUENCE</scope>
    <source>
        <tissue evidence="1">Shoot tip</tissue>
    </source>
</reference>
<accession>A0ABQ9BJS5</accession>
<dbReference type="Proteomes" id="UP001141253">
    <property type="component" value="Chromosome 9"/>
</dbReference>
<gene>
    <name evidence="1" type="ORF">OIU77_028511</name>
</gene>
<keyword evidence="2" id="KW-1185">Reference proteome</keyword>